<accession>A0A7G1KW77</accession>
<feature type="region of interest" description="Disordered" evidence="1">
    <location>
        <begin position="322"/>
        <end position="344"/>
    </location>
</feature>
<feature type="region of interest" description="Disordered" evidence="1">
    <location>
        <begin position="100"/>
        <end position="123"/>
    </location>
</feature>
<evidence type="ECO:0000313" key="3">
    <source>
        <dbReference type="EMBL" id="BCK57394.1"/>
    </source>
</evidence>
<evidence type="ECO:0000259" key="2">
    <source>
        <dbReference type="Pfam" id="PF13362"/>
    </source>
</evidence>
<dbReference type="KEGG" id="nwl:NWFMUON74_51660"/>
<protein>
    <recommendedName>
        <fullName evidence="2">Toprim domain-containing protein</fullName>
    </recommendedName>
</protein>
<sequence length="344" mass="39249">MTAMRDHNEQGRSYEIVTDALTRRVGPPPYPRNPEQWTNYLCPVHEGDGGHHNPSLGVRYDARQGKTIVRCWARCDDEDVLQQIGLRVRDLWDRLPERDDRRRTWQPSKRHAPAQPVQQRSRKSLVDKAIDYARLPPPARRELGEQTGPAETVDTALYRWPDGRVEGAVTRMQTPHQHGYAKGFWQARWTGTDWEHTGFAPIPYRLPELIDAVQRGREIYVCEGEKDVDRAIAAGQVATCNAMGAGKWTHDHAKWLHGAGRVIIVADRDPVGYRHAAKVAETLHGHVGEIRVLQAAAGKDLTDHLDSGHRIEDLAPLPYLDRHFRQPPERDHGPPRQRFTARTR</sequence>
<evidence type="ECO:0000256" key="1">
    <source>
        <dbReference type="SAM" id="MobiDB-lite"/>
    </source>
</evidence>
<keyword evidence="4" id="KW-1185">Reference proteome</keyword>
<proteinExistence type="predicted"/>
<dbReference type="Proteomes" id="UP000516173">
    <property type="component" value="Chromosome"/>
</dbReference>
<name>A0A7G1KW77_9NOCA</name>
<feature type="compositionally biased region" description="Basic and acidic residues" evidence="1">
    <location>
        <begin position="322"/>
        <end position="334"/>
    </location>
</feature>
<dbReference type="InterPro" id="IPR006171">
    <property type="entry name" value="TOPRIM_dom"/>
</dbReference>
<dbReference type="InterPro" id="IPR034154">
    <property type="entry name" value="TOPRIM_DnaG/twinkle"/>
</dbReference>
<dbReference type="SUPFAM" id="SSF56731">
    <property type="entry name" value="DNA primase core"/>
    <property type="match status" value="1"/>
</dbReference>
<dbReference type="Gene3D" id="3.40.1360.10">
    <property type="match status" value="1"/>
</dbReference>
<dbReference type="Pfam" id="PF13362">
    <property type="entry name" value="Toprim_3"/>
    <property type="match status" value="1"/>
</dbReference>
<dbReference type="EMBL" id="AP023396">
    <property type="protein sequence ID" value="BCK57394.1"/>
    <property type="molecule type" value="Genomic_DNA"/>
</dbReference>
<feature type="domain" description="Toprim" evidence="2">
    <location>
        <begin position="219"/>
        <end position="306"/>
    </location>
</feature>
<dbReference type="AlphaFoldDB" id="A0A7G1KW77"/>
<reference evidence="3 4" key="1">
    <citation type="submission" date="2020-08" db="EMBL/GenBank/DDBJ databases">
        <title>Genome Sequencing of Nocardia wallacei strain FMUON74 and assembly.</title>
        <authorList>
            <person name="Toyokawa M."/>
            <person name="Uesaka K."/>
        </authorList>
    </citation>
    <scope>NUCLEOTIDE SEQUENCE [LARGE SCALE GENOMIC DNA]</scope>
    <source>
        <strain evidence="3 4">FMUON74</strain>
    </source>
</reference>
<organism evidence="3 4">
    <name type="scientific">Nocardia wallacei</name>
    <dbReference type="NCBI Taxonomy" id="480035"/>
    <lineage>
        <taxon>Bacteria</taxon>
        <taxon>Bacillati</taxon>
        <taxon>Actinomycetota</taxon>
        <taxon>Actinomycetes</taxon>
        <taxon>Mycobacteriales</taxon>
        <taxon>Nocardiaceae</taxon>
        <taxon>Nocardia</taxon>
    </lineage>
</organism>
<dbReference type="CDD" id="cd01029">
    <property type="entry name" value="TOPRIM_primases"/>
    <property type="match status" value="1"/>
</dbReference>
<evidence type="ECO:0000313" key="4">
    <source>
        <dbReference type="Proteomes" id="UP000516173"/>
    </source>
</evidence>
<gene>
    <name evidence="3" type="ORF">NWFMUON74_51660</name>
</gene>